<protein>
    <submittedName>
        <fullName evidence="2">Uncharacterized protein</fullName>
    </submittedName>
</protein>
<dbReference type="EMBL" id="CAKMRJ010001112">
    <property type="protein sequence ID" value="CAH1420620.1"/>
    <property type="molecule type" value="Genomic_DNA"/>
</dbReference>
<proteinExistence type="predicted"/>
<feature type="region of interest" description="Disordered" evidence="1">
    <location>
        <begin position="38"/>
        <end position="59"/>
    </location>
</feature>
<gene>
    <name evidence="2" type="ORF">LVIROSA_LOCUS8070</name>
</gene>
<accession>A0AAU9M3C0</accession>
<evidence type="ECO:0000256" key="1">
    <source>
        <dbReference type="SAM" id="MobiDB-lite"/>
    </source>
</evidence>
<feature type="compositionally biased region" description="Basic and acidic residues" evidence="1">
    <location>
        <begin position="50"/>
        <end position="59"/>
    </location>
</feature>
<sequence>MSSTINRIGRSRKKSGRILLKTAFSKFTNEESNPLLIDIEDEDNQGNETGEPRIRREGQKKCVEERVNRTPANSMQRDLKVVVLSSDSKVCCRKASVSKSKKKIQKQKGLIESVDMTEDNEIHRENELRTKRRFDCCKIKVIIIYCVKYVLTGKHKVTVKKLNEDEDSDFEDAKPVLIRKKRMHYTSFKDYDKENVKKLKRQKNKEGNVVKAMKMPKVVGNDAEEARRIQVRTSPNVLYSCMHNLSKEQEAYISSIGLGNLLNMKVDGCASIMGHYTVRNFDADRMVLNLHHGDIPINRQVIHELLGLPLGNVTIKSMAYREVTDDTIIVWKKQFDDEDYIRPRAVQQVIMQTTRADLLFKVNIFVLLCNTLGDKKCMESKQQKMILCWANYLTAVAICRKCSMRFSEDCTR</sequence>
<dbReference type="Proteomes" id="UP001157418">
    <property type="component" value="Unassembled WGS sequence"/>
</dbReference>
<organism evidence="2 3">
    <name type="scientific">Lactuca virosa</name>
    <dbReference type="NCBI Taxonomy" id="75947"/>
    <lineage>
        <taxon>Eukaryota</taxon>
        <taxon>Viridiplantae</taxon>
        <taxon>Streptophyta</taxon>
        <taxon>Embryophyta</taxon>
        <taxon>Tracheophyta</taxon>
        <taxon>Spermatophyta</taxon>
        <taxon>Magnoliopsida</taxon>
        <taxon>eudicotyledons</taxon>
        <taxon>Gunneridae</taxon>
        <taxon>Pentapetalae</taxon>
        <taxon>asterids</taxon>
        <taxon>campanulids</taxon>
        <taxon>Asterales</taxon>
        <taxon>Asteraceae</taxon>
        <taxon>Cichorioideae</taxon>
        <taxon>Cichorieae</taxon>
        <taxon>Lactucinae</taxon>
        <taxon>Lactuca</taxon>
    </lineage>
</organism>
<dbReference type="PANTHER" id="PTHR34835:SF90">
    <property type="entry name" value="AMINOTRANSFERASE-LIKE PLANT MOBILE DOMAIN-CONTAINING PROTEIN"/>
    <property type="match status" value="1"/>
</dbReference>
<evidence type="ECO:0000313" key="2">
    <source>
        <dbReference type="EMBL" id="CAH1420620.1"/>
    </source>
</evidence>
<keyword evidence="3" id="KW-1185">Reference proteome</keyword>
<name>A0AAU9M3C0_9ASTR</name>
<evidence type="ECO:0000313" key="3">
    <source>
        <dbReference type="Proteomes" id="UP001157418"/>
    </source>
</evidence>
<reference evidence="2 3" key="1">
    <citation type="submission" date="2022-01" db="EMBL/GenBank/DDBJ databases">
        <authorList>
            <person name="Xiong W."/>
            <person name="Schranz E."/>
        </authorList>
    </citation>
    <scope>NUCLEOTIDE SEQUENCE [LARGE SCALE GENOMIC DNA]</scope>
</reference>
<comment type="caution">
    <text evidence="2">The sequence shown here is derived from an EMBL/GenBank/DDBJ whole genome shotgun (WGS) entry which is preliminary data.</text>
</comment>
<dbReference type="PANTHER" id="PTHR34835">
    <property type="entry name" value="OS07G0283600 PROTEIN-RELATED"/>
    <property type="match status" value="1"/>
</dbReference>
<dbReference type="AlphaFoldDB" id="A0AAU9M3C0"/>